<dbReference type="InterPro" id="IPR043129">
    <property type="entry name" value="ATPase_NBD"/>
</dbReference>
<evidence type="ECO:0000313" key="4">
    <source>
        <dbReference type="Proteomes" id="UP000029096"/>
    </source>
</evidence>
<dbReference type="Pfam" id="PF00480">
    <property type="entry name" value="ROK"/>
    <property type="match status" value="1"/>
</dbReference>
<reference evidence="3 4" key="1">
    <citation type="submission" date="2014-03" db="EMBL/GenBank/DDBJ databases">
        <title>Genomics of Bifidobacteria.</title>
        <authorList>
            <person name="Ventura M."/>
            <person name="Milani C."/>
            <person name="Lugli G.A."/>
        </authorList>
    </citation>
    <scope>NUCLEOTIDE SEQUENCE [LARGE SCALE GENOMIC DNA]</scope>
    <source>
        <strain evidence="3 4">DSM 22767</strain>
    </source>
</reference>
<comment type="similarity">
    <text evidence="1">Belongs to the ROK (NagC/XylR) family.</text>
</comment>
<dbReference type="EC" id="2.7.1.2" evidence="3"/>
<dbReference type="OrthoDB" id="3464494at2"/>
<keyword evidence="4" id="KW-1185">Reference proteome</keyword>
<proteinExistence type="inferred from homology"/>
<organism evidence="3 4">
    <name type="scientific">Bifidobacterium bohemicum DSM 22767</name>
    <dbReference type="NCBI Taxonomy" id="1437606"/>
    <lineage>
        <taxon>Bacteria</taxon>
        <taxon>Bacillati</taxon>
        <taxon>Actinomycetota</taxon>
        <taxon>Actinomycetes</taxon>
        <taxon>Bifidobacteriales</taxon>
        <taxon>Bifidobacteriaceae</taxon>
        <taxon>Bifidobacterium</taxon>
    </lineage>
</organism>
<evidence type="ECO:0000256" key="2">
    <source>
        <dbReference type="SAM" id="MobiDB-lite"/>
    </source>
</evidence>
<dbReference type="EMBL" id="JGYP01000004">
    <property type="protein sequence ID" value="KFI44981.1"/>
    <property type="molecule type" value="Genomic_DNA"/>
</dbReference>
<dbReference type="InterPro" id="IPR036388">
    <property type="entry name" value="WH-like_DNA-bd_sf"/>
</dbReference>
<dbReference type="AlphaFoldDB" id="A0A086ZEN1"/>
<dbReference type="InterPro" id="IPR000600">
    <property type="entry name" value="ROK"/>
</dbReference>
<dbReference type="Gene3D" id="3.30.420.40">
    <property type="match status" value="2"/>
</dbReference>
<dbReference type="SUPFAM" id="SSF46785">
    <property type="entry name" value="Winged helix' DNA-binding domain"/>
    <property type="match status" value="1"/>
</dbReference>
<feature type="compositionally biased region" description="Basic and acidic residues" evidence="2">
    <location>
        <begin position="1"/>
        <end position="14"/>
    </location>
</feature>
<feature type="region of interest" description="Disordered" evidence="2">
    <location>
        <begin position="1"/>
        <end position="29"/>
    </location>
</feature>
<gene>
    <name evidence="3" type="ORF">BBOH_1241</name>
</gene>
<dbReference type="eggNOG" id="COG1940">
    <property type="taxonomic scope" value="Bacteria"/>
</dbReference>
<keyword evidence="3" id="KW-0808">Transferase</keyword>
<dbReference type="Proteomes" id="UP000029096">
    <property type="component" value="Unassembled WGS sequence"/>
</dbReference>
<dbReference type="InterPro" id="IPR036390">
    <property type="entry name" value="WH_DNA-bd_sf"/>
</dbReference>
<dbReference type="STRING" id="1437606.BBOH_1241"/>
<evidence type="ECO:0000313" key="3">
    <source>
        <dbReference type="EMBL" id="KFI44981.1"/>
    </source>
</evidence>
<dbReference type="RefSeq" id="WP_081930378.1">
    <property type="nucleotide sequence ID" value="NZ_JDUS01000013.1"/>
</dbReference>
<name>A0A086ZEN1_9BIFI</name>
<dbReference type="GO" id="GO:0004340">
    <property type="term" value="F:glucokinase activity"/>
    <property type="evidence" value="ECO:0007669"/>
    <property type="project" value="UniProtKB-EC"/>
</dbReference>
<dbReference type="PANTHER" id="PTHR18964:SF149">
    <property type="entry name" value="BIFUNCTIONAL UDP-N-ACETYLGLUCOSAMINE 2-EPIMERASE_N-ACETYLMANNOSAMINE KINASE"/>
    <property type="match status" value="1"/>
</dbReference>
<protein>
    <submittedName>
        <fullName evidence="3">Putative NagC/XylR-type transcriptional regulator</fullName>
        <ecNumber evidence="3">2.7.1.2</ecNumber>
    </submittedName>
</protein>
<dbReference type="SUPFAM" id="SSF53067">
    <property type="entry name" value="Actin-like ATPase domain"/>
    <property type="match status" value="1"/>
</dbReference>
<dbReference type="PANTHER" id="PTHR18964">
    <property type="entry name" value="ROK (REPRESSOR, ORF, KINASE) FAMILY"/>
    <property type="match status" value="1"/>
</dbReference>
<dbReference type="eggNOG" id="COG1846">
    <property type="taxonomic scope" value="Bacteria"/>
</dbReference>
<evidence type="ECO:0000256" key="1">
    <source>
        <dbReference type="ARBA" id="ARBA00006479"/>
    </source>
</evidence>
<comment type="caution">
    <text evidence="3">The sequence shown here is derived from an EMBL/GenBank/DDBJ whole genome shotgun (WGS) entry which is preliminary data.</text>
</comment>
<dbReference type="Gene3D" id="1.10.10.10">
    <property type="entry name" value="Winged helix-like DNA-binding domain superfamily/Winged helix DNA-binding domain"/>
    <property type="match status" value="1"/>
</dbReference>
<sequence length="431" mass="46871">MGKSTDTGRSDKGFSVKNSRVTAGRNGSAPDAALPLPRWFHGSYHTHLVAETIAKHGPIARTTLAQLLGLSQGALSRITSDLIYQNVIEEVNHPDMKPDKSAFTFTAQKNNAGRGRPQTLLRLKSDGTCFMGINLHGSELTAILTNVSCEPISSATTLRLTSTEPQDIAELIADLARTFENQSDKRAEPRTPSAISVSLGGHMKDDRCVTHAPYLHWDGEIDLAGMVEQRCGIPTAAFNDMDSLMLYESWFGDGVGLPRFAMLTIGAGIGYALCENGKPVDYPDKSYGLAGHILIDPEGPRCYAGHIGCSQCLTSDSLAQEYTELSGSPMTVEDLIADAKTDKPQARTLVNRVCFRLGTLIAITANFTMPTTVLINGETSCIAKLNTESVRNGISWYRPSQASPVDFRILDFSWQKWARAAAGRVIERYID</sequence>
<accession>A0A086ZEN1</accession>